<dbReference type="AlphaFoldDB" id="A0A9D5JZY0"/>
<comment type="subcellular location">
    <subcellularLocation>
        <location evidence="7">Cytoplasm</location>
    </subcellularLocation>
</comment>
<dbReference type="Proteomes" id="UP000649604">
    <property type="component" value="Unassembled WGS sequence"/>
</dbReference>
<dbReference type="Gene3D" id="3.40.50.300">
    <property type="entry name" value="P-loop containing nucleotide triphosphate hydrolases"/>
    <property type="match status" value="1"/>
</dbReference>
<name>A0A9D5JZY0_9BACT</name>
<evidence type="ECO:0000256" key="2">
    <source>
        <dbReference type="ARBA" id="ARBA00022679"/>
    </source>
</evidence>
<dbReference type="SUPFAM" id="SSF52540">
    <property type="entry name" value="P-loop containing nucleoside triphosphate hydrolases"/>
    <property type="match status" value="1"/>
</dbReference>
<dbReference type="PRINTS" id="PR01100">
    <property type="entry name" value="SHIKIMTKNASE"/>
</dbReference>
<keyword evidence="4 7" id="KW-0418">Kinase</keyword>
<keyword evidence="7" id="KW-0479">Metal-binding</keyword>
<feature type="binding site" evidence="7">
    <location>
        <position position="78"/>
    </location>
    <ligand>
        <name>substrate</name>
    </ligand>
</feature>
<keyword evidence="5 7" id="KW-0067">ATP-binding</keyword>
<feature type="binding site" evidence="7">
    <location>
        <position position="14"/>
    </location>
    <ligand>
        <name>Mg(2+)</name>
        <dbReference type="ChEBI" id="CHEBI:18420"/>
    </ligand>
</feature>
<comment type="caution">
    <text evidence="7">Lacks conserved residue(s) required for the propagation of feature annotation.</text>
</comment>
<evidence type="ECO:0000256" key="7">
    <source>
        <dbReference type="HAMAP-Rule" id="MF_00109"/>
    </source>
</evidence>
<dbReference type="GO" id="GO:0009073">
    <property type="term" value="P:aromatic amino acid family biosynthetic process"/>
    <property type="evidence" value="ECO:0007669"/>
    <property type="project" value="UniProtKB-KW"/>
</dbReference>
<dbReference type="GO" id="GO:0004765">
    <property type="term" value="F:shikimate kinase activity"/>
    <property type="evidence" value="ECO:0007669"/>
    <property type="project" value="UniProtKB-UniRule"/>
</dbReference>
<keyword evidence="6 7" id="KW-0057">Aromatic amino acid biosynthesis</keyword>
<dbReference type="InterPro" id="IPR000623">
    <property type="entry name" value="Shikimate_kinase/TSH1"/>
</dbReference>
<dbReference type="GO" id="GO:0009423">
    <property type="term" value="P:chorismate biosynthetic process"/>
    <property type="evidence" value="ECO:0007669"/>
    <property type="project" value="UniProtKB-UniRule"/>
</dbReference>
<evidence type="ECO:0000256" key="6">
    <source>
        <dbReference type="ARBA" id="ARBA00023141"/>
    </source>
</evidence>
<comment type="function">
    <text evidence="7">Catalyzes the specific phosphorylation of the 3-hydroxyl group of shikimic acid using ATP as a cosubstrate.</text>
</comment>
<evidence type="ECO:0000256" key="3">
    <source>
        <dbReference type="ARBA" id="ARBA00022741"/>
    </source>
</evidence>
<feature type="binding site" evidence="7">
    <location>
        <begin position="10"/>
        <end position="15"/>
    </location>
    <ligand>
        <name>ATP</name>
        <dbReference type="ChEBI" id="CHEBI:30616"/>
    </ligand>
</feature>
<comment type="pathway">
    <text evidence="7">Metabolic intermediate biosynthesis; chorismate biosynthesis; chorismate from D-erythrose 4-phosphate and phosphoenolpyruvate: step 5/7.</text>
</comment>
<comment type="catalytic activity">
    <reaction evidence="7">
        <text>shikimate + ATP = 3-phosphoshikimate + ADP + H(+)</text>
        <dbReference type="Rhea" id="RHEA:13121"/>
        <dbReference type="ChEBI" id="CHEBI:15378"/>
        <dbReference type="ChEBI" id="CHEBI:30616"/>
        <dbReference type="ChEBI" id="CHEBI:36208"/>
        <dbReference type="ChEBI" id="CHEBI:145989"/>
        <dbReference type="ChEBI" id="CHEBI:456216"/>
        <dbReference type="EC" id="2.7.1.71"/>
    </reaction>
</comment>
<dbReference type="EMBL" id="WJJP01000685">
    <property type="protein sequence ID" value="MBD3327095.1"/>
    <property type="molecule type" value="Genomic_DNA"/>
</dbReference>
<dbReference type="InterPro" id="IPR027417">
    <property type="entry name" value="P-loop_NTPase"/>
</dbReference>
<protein>
    <recommendedName>
        <fullName evidence="7">Shikimate kinase</fullName>
        <shortName evidence="7">SK</shortName>
        <ecNumber evidence="7">2.7.1.71</ecNumber>
    </recommendedName>
</protein>
<evidence type="ECO:0000256" key="5">
    <source>
        <dbReference type="ARBA" id="ARBA00022840"/>
    </source>
</evidence>
<keyword evidence="7" id="KW-0963">Cytoplasm</keyword>
<dbReference type="Pfam" id="PF01202">
    <property type="entry name" value="SKI"/>
    <property type="match status" value="1"/>
</dbReference>
<accession>A0A9D5JZY0</accession>
<evidence type="ECO:0000256" key="1">
    <source>
        <dbReference type="ARBA" id="ARBA00022605"/>
    </source>
</evidence>
<feature type="binding site" evidence="7">
    <location>
        <position position="56"/>
    </location>
    <ligand>
        <name>substrate</name>
    </ligand>
</feature>
<feature type="binding site" evidence="7">
    <location>
        <position position="32"/>
    </location>
    <ligand>
        <name>substrate</name>
    </ligand>
</feature>
<dbReference type="GO" id="GO:0005829">
    <property type="term" value="C:cytosol"/>
    <property type="evidence" value="ECO:0007669"/>
    <property type="project" value="TreeGrafter"/>
</dbReference>
<dbReference type="GO" id="GO:0008652">
    <property type="term" value="P:amino acid biosynthetic process"/>
    <property type="evidence" value="ECO:0007669"/>
    <property type="project" value="UniProtKB-KW"/>
</dbReference>
<evidence type="ECO:0000313" key="8">
    <source>
        <dbReference type="EMBL" id="MBD3327095.1"/>
    </source>
</evidence>
<dbReference type="PANTHER" id="PTHR21087">
    <property type="entry name" value="SHIKIMATE KINASE"/>
    <property type="match status" value="1"/>
</dbReference>
<comment type="cofactor">
    <cofactor evidence="7">
        <name>Mg(2+)</name>
        <dbReference type="ChEBI" id="CHEBI:18420"/>
    </cofactor>
    <text evidence="7">Binds 1 Mg(2+) ion per subunit.</text>
</comment>
<reference evidence="8" key="1">
    <citation type="submission" date="2019-11" db="EMBL/GenBank/DDBJ databases">
        <title>Microbial mats filling the niche in hypersaline microbial mats.</title>
        <authorList>
            <person name="Wong H.L."/>
            <person name="Macleod F.I."/>
            <person name="White R.A. III"/>
            <person name="Burns B.P."/>
        </authorList>
    </citation>
    <scope>NUCLEOTIDE SEQUENCE</scope>
    <source>
        <strain evidence="8">Rbin_158</strain>
    </source>
</reference>
<feature type="binding site" evidence="7">
    <location>
        <position position="115"/>
    </location>
    <ligand>
        <name>ATP</name>
        <dbReference type="ChEBI" id="CHEBI:30616"/>
    </ligand>
</feature>
<keyword evidence="1 7" id="KW-0028">Amino-acid biosynthesis</keyword>
<dbReference type="EC" id="2.7.1.71" evidence="7"/>
<dbReference type="InterPro" id="IPR031322">
    <property type="entry name" value="Shikimate/glucono_kinase"/>
</dbReference>
<dbReference type="GO" id="GO:0005524">
    <property type="term" value="F:ATP binding"/>
    <property type="evidence" value="ECO:0007669"/>
    <property type="project" value="UniProtKB-UniRule"/>
</dbReference>
<sequence length="179" mass="20524">MNIYLCGMIGAGKTALGKALATRLNWKFFDLDETMDREADCRFHELVAREGWLSFRQREYRICKRFAHGHHAVIALGGGTVRYEWNMDVLRGTGYTILLTADLPTLAERVRQNDRPRVNEGTTLEEDLIQIWSQWNHLYYEAADAVYATDQGKDIAEEAEDLVKIVTALVPESDRTWDA</sequence>
<comment type="subunit">
    <text evidence="7">Monomer.</text>
</comment>
<proteinExistence type="inferred from homology"/>
<comment type="similarity">
    <text evidence="7">Belongs to the shikimate kinase family.</text>
</comment>
<evidence type="ECO:0000256" key="4">
    <source>
        <dbReference type="ARBA" id="ARBA00022777"/>
    </source>
</evidence>
<gene>
    <name evidence="7" type="primary">aroK</name>
    <name evidence="8" type="ORF">GF339_21085</name>
</gene>
<dbReference type="CDD" id="cd00464">
    <property type="entry name" value="SK"/>
    <property type="match status" value="1"/>
</dbReference>
<dbReference type="PANTHER" id="PTHR21087:SF16">
    <property type="entry name" value="SHIKIMATE KINASE 1, CHLOROPLASTIC"/>
    <property type="match status" value="1"/>
</dbReference>
<keyword evidence="3 7" id="KW-0547">Nucleotide-binding</keyword>
<comment type="caution">
    <text evidence="8">The sequence shown here is derived from an EMBL/GenBank/DDBJ whole genome shotgun (WGS) entry which is preliminary data.</text>
</comment>
<dbReference type="HAMAP" id="MF_00109">
    <property type="entry name" value="Shikimate_kinase"/>
    <property type="match status" value="1"/>
</dbReference>
<evidence type="ECO:0000313" key="9">
    <source>
        <dbReference type="Proteomes" id="UP000649604"/>
    </source>
</evidence>
<keyword evidence="7" id="KW-0460">Magnesium</keyword>
<keyword evidence="2 7" id="KW-0808">Transferase</keyword>
<dbReference type="GO" id="GO:0000287">
    <property type="term" value="F:magnesium ion binding"/>
    <property type="evidence" value="ECO:0007669"/>
    <property type="project" value="UniProtKB-UniRule"/>
</dbReference>
<organism evidence="8 9">
    <name type="scientific">candidate division KSB3 bacterium</name>
    <dbReference type="NCBI Taxonomy" id="2044937"/>
    <lineage>
        <taxon>Bacteria</taxon>
        <taxon>candidate division KSB3</taxon>
    </lineage>
</organism>